<evidence type="ECO:0000259" key="4">
    <source>
        <dbReference type="Pfam" id="PF08241"/>
    </source>
</evidence>
<dbReference type="EMBL" id="JABBNU010000001">
    <property type="protein sequence ID" value="NMM47010.1"/>
    <property type="molecule type" value="Genomic_DNA"/>
</dbReference>
<dbReference type="GO" id="GO:0032259">
    <property type="term" value="P:methylation"/>
    <property type="evidence" value="ECO:0007669"/>
    <property type="project" value="UniProtKB-KW"/>
</dbReference>
<proteinExistence type="predicted"/>
<keyword evidence="6" id="KW-1185">Reference proteome</keyword>
<dbReference type="Pfam" id="PF08241">
    <property type="entry name" value="Methyltransf_11"/>
    <property type="match status" value="1"/>
</dbReference>
<evidence type="ECO:0000313" key="6">
    <source>
        <dbReference type="Proteomes" id="UP000559010"/>
    </source>
</evidence>
<dbReference type="CDD" id="cd02440">
    <property type="entry name" value="AdoMet_MTases"/>
    <property type="match status" value="1"/>
</dbReference>
<keyword evidence="2 5" id="KW-0808">Transferase</keyword>
<dbReference type="GO" id="GO:0008757">
    <property type="term" value="F:S-adenosylmethionine-dependent methyltransferase activity"/>
    <property type="evidence" value="ECO:0007669"/>
    <property type="project" value="InterPro"/>
</dbReference>
<evidence type="ECO:0000256" key="3">
    <source>
        <dbReference type="ARBA" id="ARBA00022691"/>
    </source>
</evidence>
<dbReference type="Gene3D" id="3.40.50.150">
    <property type="entry name" value="Vaccinia Virus protein VP39"/>
    <property type="match status" value="1"/>
</dbReference>
<dbReference type="InterPro" id="IPR029063">
    <property type="entry name" value="SAM-dependent_MTases_sf"/>
</dbReference>
<keyword evidence="1 5" id="KW-0489">Methyltransferase</keyword>
<sequence>MSFLDNGIGLFGNTDVYLIDLIIKGKFNLSQKILDVGCGEGRNLKWFLQNRFDVYGVDLNPAAIRMIQMYAASIDGRYKNEKERFIIGSAGDLPFAPAQFDVIIHSAVAHFAKDKTEFIQWWEESIKVLKPDGILFMRTSITYLQKNRDNDTPFSFIPDYDLINSLVSEHKLIEPIKIVEVPAKGREMGVIVLKKQSN</sequence>
<dbReference type="PANTHER" id="PTHR43464:SF19">
    <property type="entry name" value="UBIQUINONE BIOSYNTHESIS O-METHYLTRANSFERASE, MITOCHONDRIAL"/>
    <property type="match status" value="1"/>
</dbReference>
<dbReference type="AlphaFoldDB" id="A0A848IXL1"/>
<dbReference type="Proteomes" id="UP000559010">
    <property type="component" value="Unassembled WGS sequence"/>
</dbReference>
<dbReference type="InterPro" id="IPR013216">
    <property type="entry name" value="Methyltransf_11"/>
</dbReference>
<evidence type="ECO:0000256" key="1">
    <source>
        <dbReference type="ARBA" id="ARBA00022603"/>
    </source>
</evidence>
<evidence type="ECO:0000256" key="2">
    <source>
        <dbReference type="ARBA" id="ARBA00022679"/>
    </source>
</evidence>
<protein>
    <submittedName>
        <fullName evidence="5">Class I SAM-dependent methyltransferase</fullName>
    </submittedName>
</protein>
<keyword evidence="3" id="KW-0949">S-adenosyl-L-methionine</keyword>
<accession>A0A848IXL1</accession>
<evidence type="ECO:0000313" key="5">
    <source>
        <dbReference type="EMBL" id="NMM47010.1"/>
    </source>
</evidence>
<name>A0A848IXL1_9BACT</name>
<dbReference type="PANTHER" id="PTHR43464">
    <property type="entry name" value="METHYLTRANSFERASE"/>
    <property type="match status" value="1"/>
</dbReference>
<organism evidence="5 6">
    <name type="scientific">Marinigracilibium pacificum</name>
    <dbReference type="NCBI Taxonomy" id="2729599"/>
    <lineage>
        <taxon>Bacteria</taxon>
        <taxon>Pseudomonadati</taxon>
        <taxon>Bacteroidota</taxon>
        <taxon>Cytophagia</taxon>
        <taxon>Cytophagales</taxon>
        <taxon>Flammeovirgaceae</taxon>
        <taxon>Marinigracilibium</taxon>
    </lineage>
</organism>
<reference evidence="5 6" key="1">
    <citation type="submission" date="2020-04" db="EMBL/GenBank/DDBJ databases">
        <title>Flammeovirgaceae bacterium KN852 isolated from deep sea.</title>
        <authorList>
            <person name="Zhang D.-C."/>
        </authorList>
    </citation>
    <scope>NUCLEOTIDE SEQUENCE [LARGE SCALE GENOMIC DNA]</scope>
    <source>
        <strain evidence="5 6">KN852</strain>
    </source>
</reference>
<comment type="caution">
    <text evidence="5">The sequence shown here is derived from an EMBL/GenBank/DDBJ whole genome shotgun (WGS) entry which is preliminary data.</text>
</comment>
<dbReference type="RefSeq" id="WP_169677626.1">
    <property type="nucleotide sequence ID" value="NZ_JABBNU010000001.1"/>
</dbReference>
<feature type="domain" description="Methyltransferase type 11" evidence="4">
    <location>
        <begin position="34"/>
        <end position="136"/>
    </location>
</feature>
<dbReference type="SUPFAM" id="SSF53335">
    <property type="entry name" value="S-adenosyl-L-methionine-dependent methyltransferases"/>
    <property type="match status" value="1"/>
</dbReference>
<gene>
    <name evidence="5" type="ORF">HH304_01260</name>
</gene>